<dbReference type="SUPFAM" id="SSF56399">
    <property type="entry name" value="ADP-ribosylation"/>
    <property type="match status" value="1"/>
</dbReference>
<name>A0A1G9L1L1_9PSED</name>
<evidence type="ECO:0000313" key="3">
    <source>
        <dbReference type="Proteomes" id="UP000198706"/>
    </source>
</evidence>
<dbReference type="EMBL" id="FNFD01000023">
    <property type="protein sequence ID" value="SDL55475.1"/>
    <property type="molecule type" value="Genomic_DNA"/>
</dbReference>
<evidence type="ECO:0000256" key="1">
    <source>
        <dbReference type="SAM" id="MobiDB-lite"/>
    </source>
</evidence>
<protein>
    <submittedName>
        <fullName evidence="2">AvrPphF-ORF-2</fullName>
    </submittedName>
</protein>
<feature type="compositionally biased region" description="Polar residues" evidence="1">
    <location>
        <begin position="1"/>
        <end position="26"/>
    </location>
</feature>
<proteinExistence type="predicted"/>
<dbReference type="Proteomes" id="UP000198706">
    <property type="component" value="Unassembled WGS sequence"/>
</dbReference>
<dbReference type="RefSeq" id="WP_084339134.1">
    <property type="nucleotide sequence ID" value="NZ_FNFD01000023.1"/>
</dbReference>
<organism evidence="2 3">
    <name type="scientific">Pseudomonas indica</name>
    <dbReference type="NCBI Taxonomy" id="137658"/>
    <lineage>
        <taxon>Bacteria</taxon>
        <taxon>Pseudomonadati</taxon>
        <taxon>Pseudomonadota</taxon>
        <taxon>Gammaproteobacteria</taxon>
        <taxon>Pseudomonadales</taxon>
        <taxon>Pseudomonadaceae</taxon>
        <taxon>Pseudomonas</taxon>
    </lineage>
</organism>
<gene>
    <name evidence="2" type="ORF">SAMN05216186_12383</name>
</gene>
<evidence type="ECO:0000313" key="2">
    <source>
        <dbReference type="EMBL" id="SDL55475.1"/>
    </source>
</evidence>
<dbReference type="AlphaFoldDB" id="A0A1G9L1L1"/>
<accession>A0A1G9L1L1</accession>
<dbReference type="InterPro" id="IPR015226">
    <property type="entry name" value="T3_effector_HopF2"/>
</dbReference>
<keyword evidence="3" id="KW-1185">Reference proteome</keyword>
<dbReference type="Pfam" id="PF09143">
    <property type="entry name" value="AvrPphF-ORF-2"/>
    <property type="match status" value="1"/>
</dbReference>
<feature type="region of interest" description="Disordered" evidence="1">
    <location>
        <begin position="1"/>
        <end position="46"/>
    </location>
</feature>
<reference evidence="2 3" key="1">
    <citation type="submission" date="2016-10" db="EMBL/GenBank/DDBJ databases">
        <authorList>
            <person name="de Groot N.N."/>
        </authorList>
    </citation>
    <scope>NUCLEOTIDE SEQUENCE [LARGE SCALE GENOMIC DNA]</scope>
    <source>
        <strain evidence="2 3">JCM 21544</strain>
    </source>
</reference>
<sequence>MGICASSNRNVYSPAASPTSSPQRTSAPAGPVSEGGNRLTSVDQLNSRERQRFLKSHDPMEIYKLKRDTPLYRTMPAEYLVDGRVSGNPNSCALIRNHERLRPNPYGGQPGTASAYWTVQHRAYELGPSLNVMAGNDAQASTAPYHQEGNVTVEMRLGDFLERGGKAYVDESAGKGDGIDAIPLIVTLPEGESVPARRI</sequence>